<dbReference type="InterPro" id="IPR032675">
    <property type="entry name" value="LRR_dom_sf"/>
</dbReference>
<dbReference type="VEuPathDB" id="FungiDB:CC1G_03286"/>
<keyword evidence="1" id="KW-0472">Membrane</keyword>
<evidence type="ECO:0000256" key="1">
    <source>
        <dbReference type="SAM" id="Phobius"/>
    </source>
</evidence>
<proteinExistence type="predicted"/>
<sequence>MYLDSIATLDTLYGPRNTQDRPPAPFESVPPDLLIEFASLLDSRRDILNFGLTSTNVFSHVSTVLYEKITLQTSQQCSITLGMLTKRPDIARHVRELAYEPDRSCSRRSMSTTDNAEACQAIIKVASSKRLDALVRFQWNDEELPHHEDMWFALRMGCPQLRYIATSIGAVLPNLNSHLFDFTDLKGFSLILKTGFYENHNDMFLDEDHPLSKKFKRMLIDRCPNLEELGIDGSYSVPTDMHYLVEGRWPRLRKLTLGDVCIDWFPRSLGQGEKRPFIAFLEAHEHLESLSLSRHTIQPIHLSSLDPSSLSRVTSFCGTHQQLQALPHIHTSLKSVTFRDAVETREVSAPIVASLLRELTSLTDLKISFTLHSMLRHLELTCAHKPSFQLDAFAKTIRGFPKLQTLNLTIVRYPGDETLSSGAACIAKSNPRLRRFSLTFIPPVYPVPLPFSIAYRTFPFPLPSRASGSFELVCDEHGLPITITALEHSRMVWPWGLGVSSRTRKYSKDLRPAAFSSGARKRGIMGIMGLVMEKSSAGEEIRVMLFCSLLLCLALWGFIMSGRRRASAEVAKSSIRTMINNSR</sequence>
<keyword evidence="3" id="KW-1185">Reference proteome</keyword>
<keyword evidence="1" id="KW-0812">Transmembrane</keyword>
<dbReference type="eggNOG" id="ENOG502SI90">
    <property type="taxonomic scope" value="Eukaryota"/>
</dbReference>
<organism evidence="2 3">
    <name type="scientific">Coprinopsis cinerea (strain Okayama-7 / 130 / ATCC MYA-4618 / FGSC 9003)</name>
    <name type="common">Inky cap fungus</name>
    <name type="synonym">Hormographiella aspergillata</name>
    <dbReference type="NCBI Taxonomy" id="240176"/>
    <lineage>
        <taxon>Eukaryota</taxon>
        <taxon>Fungi</taxon>
        <taxon>Dikarya</taxon>
        <taxon>Basidiomycota</taxon>
        <taxon>Agaricomycotina</taxon>
        <taxon>Agaricomycetes</taxon>
        <taxon>Agaricomycetidae</taxon>
        <taxon>Agaricales</taxon>
        <taxon>Agaricineae</taxon>
        <taxon>Psathyrellaceae</taxon>
        <taxon>Coprinopsis</taxon>
    </lineage>
</organism>
<gene>
    <name evidence="2" type="ORF">CC1G_03286</name>
</gene>
<dbReference type="KEGG" id="cci:CC1G_03286"/>
<keyword evidence="1" id="KW-1133">Transmembrane helix</keyword>
<reference evidence="2 3" key="1">
    <citation type="journal article" date="2010" name="Proc. Natl. Acad. Sci. U.S.A.">
        <title>Insights into evolution of multicellular fungi from the assembled chromosomes of the mushroom Coprinopsis cinerea (Coprinus cinereus).</title>
        <authorList>
            <person name="Stajich J.E."/>
            <person name="Wilke S.K."/>
            <person name="Ahren D."/>
            <person name="Au C.H."/>
            <person name="Birren B.W."/>
            <person name="Borodovsky M."/>
            <person name="Burns C."/>
            <person name="Canback B."/>
            <person name="Casselton L.A."/>
            <person name="Cheng C.K."/>
            <person name="Deng J."/>
            <person name="Dietrich F.S."/>
            <person name="Fargo D.C."/>
            <person name="Farman M.L."/>
            <person name="Gathman A.C."/>
            <person name="Goldberg J."/>
            <person name="Guigo R."/>
            <person name="Hoegger P.J."/>
            <person name="Hooker J.B."/>
            <person name="Huggins A."/>
            <person name="James T.Y."/>
            <person name="Kamada T."/>
            <person name="Kilaru S."/>
            <person name="Kodira C."/>
            <person name="Kues U."/>
            <person name="Kupfer D."/>
            <person name="Kwan H.S."/>
            <person name="Lomsadze A."/>
            <person name="Li W."/>
            <person name="Lilly W.W."/>
            <person name="Ma L.J."/>
            <person name="Mackey A.J."/>
            <person name="Manning G."/>
            <person name="Martin F."/>
            <person name="Muraguchi H."/>
            <person name="Natvig D.O."/>
            <person name="Palmerini H."/>
            <person name="Ramesh M.A."/>
            <person name="Rehmeyer C.J."/>
            <person name="Roe B.A."/>
            <person name="Shenoy N."/>
            <person name="Stanke M."/>
            <person name="Ter-Hovhannisyan V."/>
            <person name="Tunlid A."/>
            <person name="Velagapudi R."/>
            <person name="Vision T.J."/>
            <person name="Zeng Q."/>
            <person name="Zolan M.E."/>
            <person name="Pukkila P.J."/>
        </authorList>
    </citation>
    <scope>NUCLEOTIDE SEQUENCE [LARGE SCALE GENOMIC DNA]</scope>
    <source>
        <strain evidence="3">Okayama-7 / 130 / ATCC MYA-4618 / FGSC 9003</strain>
    </source>
</reference>
<dbReference type="RefSeq" id="XP_001830749.1">
    <property type="nucleotide sequence ID" value="XM_001830697.2"/>
</dbReference>
<dbReference type="SUPFAM" id="SSF52047">
    <property type="entry name" value="RNI-like"/>
    <property type="match status" value="1"/>
</dbReference>
<dbReference type="InParanoid" id="A8N7E3"/>
<comment type="caution">
    <text evidence="2">The sequence shown here is derived from an EMBL/GenBank/DDBJ whole genome shotgun (WGS) entry which is preliminary data.</text>
</comment>
<dbReference type="AlphaFoldDB" id="A8N7E3"/>
<protein>
    <submittedName>
        <fullName evidence="2">Uncharacterized protein</fullName>
    </submittedName>
</protein>
<dbReference type="Gene3D" id="3.80.10.10">
    <property type="entry name" value="Ribonuclease Inhibitor"/>
    <property type="match status" value="1"/>
</dbReference>
<evidence type="ECO:0000313" key="3">
    <source>
        <dbReference type="Proteomes" id="UP000001861"/>
    </source>
</evidence>
<name>A8N7E3_COPC7</name>
<dbReference type="Proteomes" id="UP000001861">
    <property type="component" value="Unassembled WGS sequence"/>
</dbReference>
<evidence type="ECO:0000313" key="2">
    <source>
        <dbReference type="EMBL" id="EAU91118.1"/>
    </source>
</evidence>
<accession>A8N7E3</accession>
<dbReference type="OrthoDB" id="2870744at2759"/>
<dbReference type="GeneID" id="6007194"/>
<dbReference type="EMBL" id="AACS02000003">
    <property type="protein sequence ID" value="EAU91118.1"/>
    <property type="molecule type" value="Genomic_DNA"/>
</dbReference>
<feature type="transmembrane region" description="Helical" evidence="1">
    <location>
        <begin position="541"/>
        <end position="559"/>
    </location>
</feature>
<dbReference type="STRING" id="240176.A8N7E3"/>
<dbReference type="OMA" id="LTCARKP"/>